<keyword evidence="3" id="KW-1185">Reference proteome</keyword>
<accession>A0A3Q8ITJ0</accession>
<proteinExistence type="predicted"/>
<dbReference type="OrthoDB" id="660555at2759"/>
<dbReference type="VEuPathDB" id="TriTrypDB:LdCL_320036000"/>
<dbReference type="Proteomes" id="UP000274082">
    <property type="component" value="Chromosome 32"/>
</dbReference>
<dbReference type="SUPFAM" id="SSF57903">
    <property type="entry name" value="FYVE/PHD zinc finger"/>
    <property type="match status" value="1"/>
</dbReference>
<dbReference type="CDD" id="cd00065">
    <property type="entry name" value="FYVE_like_SF"/>
    <property type="match status" value="1"/>
</dbReference>
<sequence length="750" mass="80133">MTLTSDGSPQHAVPHDAQELHDRTHVYLSSVAPTLDSIENLLASWNRFREVSSAAGKVPEGSSLRSVRIDPFTVLKSPPHISEAEIDRAVKRLTAKELKALHDEFELTCVDDFVYVNSDEGDEADAATSAQAATRTVHFADEAEGDREKGDDHDNGSGGTYGAGAVQWERAGERTSSALGAASPPPAAKATAALADMSATSRATALFEGNTVTVDALRATVGGGGCGSGASSSHFLASDADPLMPSDDAQTPPVISLEEMSPSSIAAVAAARGEATNDDASGPSSSRLAATFSAAANSASDLPAGCTVELEYRTDHWIPSSTRRALQGEAGASITVTTAAMHTGTMHAMNMECSAAPAAENAAASTTESDEDEDEIRSFTTFSRMALANHARRLGSRQAEEGASPHPTALQRAWTVHESKTTGTEAYRDADTPRVTNRPVASATTAPSTTPLSSQPGGTAKADLARERNAFVRMRVRDVLLANRVRAMDTSVLGAAFFAKMDTAWNAAADQTTPVLQRLDELLCESSALLHTLEVMDHQAYRERVMDPTQYLCVPRYSVSCAVADCHTPFSATVTRVMCGRCGQFFCPKCCAERGVGPDVKCEGQRYSLGWEPLCRVCYQMCRESQQRVVEERNHVLMITNQPSNGGHAGEAADEERNACHAAAGELSLKQAVLFGAYCDEHRCLSDGLPPFYVIQRSANETVSFWDILGYHFAKTQGTLRRGWQNAGNLATQAVNSAAQMMSRRKSTLR</sequence>
<feature type="region of interest" description="Disordered" evidence="1">
    <location>
        <begin position="393"/>
        <end position="462"/>
    </location>
</feature>
<feature type="compositionally biased region" description="Low complexity" evidence="1">
    <location>
        <begin position="439"/>
        <end position="456"/>
    </location>
</feature>
<feature type="compositionally biased region" description="Basic and acidic residues" evidence="1">
    <location>
        <begin position="140"/>
        <end position="155"/>
    </location>
</feature>
<dbReference type="InterPro" id="IPR011011">
    <property type="entry name" value="Znf_FYVE_PHD"/>
</dbReference>
<feature type="compositionally biased region" description="Basic and acidic residues" evidence="1">
    <location>
        <begin position="415"/>
        <end position="432"/>
    </location>
</feature>
<dbReference type="EMBL" id="CP029531">
    <property type="protein sequence ID" value="AYU81851.1"/>
    <property type="molecule type" value="Genomic_DNA"/>
</dbReference>
<reference evidence="2 3" key="1">
    <citation type="journal article" date="2018" name="Sci. Rep.">
        <title>A complete Leishmania donovani reference genome identifies novel genetic variations associated with virulence.</title>
        <authorList>
            <person name="Lypaczewski P."/>
            <person name="Hoshizaki J."/>
            <person name="Zhang W.-W."/>
            <person name="McCall L.-I."/>
            <person name="Torcivia-Rodriguez J."/>
            <person name="Simonyan V."/>
            <person name="Kaur A."/>
            <person name="Dewar K."/>
            <person name="Matlashewski G."/>
        </authorList>
    </citation>
    <scope>NUCLEOTIDE SEQUENCE [LARGE SCALE GENOMIC DNA]</scope>
    <source>
        <strain evidence="2 3">LdCL</strain>
    </source>
</reference>
<dbReference type="VEuPathDB" id="TriTrypDB:LDHU3_32.3780"/>
<organism evidence="2 3">
    <name type="scientific">Leishmania donovani</name>
    <dbReference type="NCBI Taxonomy" id="5661"/>
    <lineage>
        <taxon>Eukaryota</taxon>
        <taxon>Discoba</taxon>
        <taxon>Euglenozoa</taxon>
        <taxon>Kinetoplastea</taxon>
        <taxon>Metakinetoplastina</taxon>
        <taxon>Trypanosomatida</taxon>
        <taxon>Trypanosomatidae</taxon>
        <taxon>Leishmaniinae</taxon>
        <taxon>Leishmania</taxon>
    </lineage>
</organism>
<dbReference type="VEuPathDB" id="TriTrypDB:LdBPK_323000.1"/>
<evidence type="ECO:0000313" key="3">
    <source>
        <dbReference type="Proteomes" id="UP000274082"/>
    </source>
</evidence>
<gene>
    <name evidence="2" type="ORF">LdCL_320036000</name>
</gene>
<protein>
    <submittedName>
        <fullName evidence="2">Uncharacterized protein</fullName>
    </submittedName>
</protein>
<evidence type="ECO:0000313" key="2">
    <source>
        <dbReference type="EMBL" id="AYU81851.1"/>
    </source>
</evidence>
<name>A0A3Q8ITJ0_LEIDO</name>
<feature type="region of interest" description="Disordered" evidence="1">
    <location>
        <begin position="140"/>
        <end position="163"/>
    </location>
</feature>
<dbReference type="AlphaFoldDB" id="A0A3Q8ITJ0"/>
<evidence type="ECO:0000256" key="1">
    <source>
        <dbReference type="SAM" id="MobiDB-lite"/>
    </source>
</evidence>